<feature type="signal peptide" evidence="1">
    <location>
        <begin position="1"/>
        <end position="25"/>
    </location>
</feature>
<feature type="chain" id="PRO_5011546185" evidence="1">
    <location>
        <begin position="26"/>
        <end position="572"/>
    </location>
</feature>
<accession>A0A1G8B0V4</accession>
<dbReference type="AlphaFoldDB" id="A0A1G8B0V4"/>
<organism evidence="2 3">
    <name type="scientific">Chitinophaga filiformis</name>
    <name type="common">Myxococcus filiformis</name>
    <name type="synonym">Flexibacter filiformis</name>
    <dbReference type="NCBI Taxonomy" id="104663"/>
    <lineage>
        <taxon>Bacteria</taxon>
        <taxon>Pseudomonadati</taxon>
        <taxon>Bacteroidota</taxon>
        <taxon>Chitinophagia</taxon>
        <taxon>Chitinophagales</taxon>
        <taxon>Chitinophagaceae</taxon>
        <taxon>Chitinophaga</taxon>
    </lineage>
</organism>
<evidence type="ECO:0000256" key="1">
    <source>
        <dbReference type="SAM" id="SignalP"/>
    </source>
</evidence>
<dbReference type="STRING" id="104663.SAMN04488121_11048"/>
<protein>
    <submittedName>
        <fullName evidence="2">Uncharacterized protein</fullName>
    </submittedName>
</protein>
<gene>
    <name evidence="2" type="ORF">SAMN04488121_11048</name>
</gene>
<evidence type="ECO:0000313" key="2">
    <source>
        <dbReference type="EMBL" id="SDH26260.1"/>
    </source>
</evidence>
<keyword evidence="1" id="KW-0732">Signal</keyword>
<sequence length="572" mass="65402">MFKLRPVTLCVTLLALLAFSKRTNAQNSEKIKADLIFKMLDFDARFRMLPGYRDSACRMDLANQAKTEYLDFKQTYQANTTLFLKNEREKLNEVVESCDRIFLKDEVFSSLKQPDYLSSKNPSKGEVMDKKWIDIHKACLYVLIKDLTVRSNYELLYEFSRLAAAADVARNGLPACHHYADSLLTKGGSSLDEHFQKAQLQNSPESNSYFQQLITAFKSKAADLPEQTKAMYASRNMLILSPEGEEADIHLMTRYPATPLHLDGLIKELTETDKYAIVASPAAQRDMRNNSIFFQTKAHKAGKDETADYTFQIITPGVLDVQYNRPEYYTGFLQRGYISIITYRCPISINVMDKEGRIERTFVVVGENNVFSDTLHANIMNNLRPGWGMIPFPSDTACYDAMADVNLKNSISNMLFSSKWNEAVPTITTALNNGYGYWKVWREQYIIYGVKNPEAGYQDIANIVDSTDDAIRHLDDESLRTSSKATLSRMLEKYQEILKRPDLSHNVRLLCMRNSIQAAMLSDQLERTMTLVADYKKVKSDDVLVPSPNFKVFSFRYWMMKNSAATVTLPQY</sequence>
<dbReference type="RefSeq" id="WP_143011635.1">
    <property type="nucleotide sequence ID" value="NZ_FNBN01000010.1"/>
</dbReference>
<proteinExistence type="predicted"/>
<name>A0A1G8B0V4_CHIFI</name>
<dbReference type="OrthoDB" id="610929at2"/>
<dbReference type="Proteomes" id="UP000199045">
    <property type="component" value="Unassembled WGS sequence"/>
</dbReference>
<evidence type="ECO:0000313" key="3">
    <source>
        <dbReference type="Proteomes" id="UP000199045"/>
    </source>
</evidence>
<reference evidence="2 3" key="1">
    <citation type="submission" date="2016-10" db="EMBL/GenBank/DDBJ databases">
        <authorList>
            <person name="de Groot N.N."/>
        </authorList>
    </citation>
    <scope>NUCLEOTIDE SEQUENCE [LARGE SCALE GENOMIC DNA]</scope>
    <source>
        <strain evidence="2 3">DSM 527</strain>
    </source>
</reference>
<dbReference type="EMBL" id="FNBN01000010">
    <property type="protein sequence ID" value="SDH26260.1"/>
    <property type="molecule type" value="Genomic_DNA"/>
</dbReference>